<dbReference type="Pfam" id="PF20431">
    <property type="entry name" value="E_motif"/>
    <property type="match status" value="1"/>
</dbReference>
<dbReference type="InParanoid" id="A0A1B6QGR6"/>
<evidence type="ECO:0000256" key="5">
    <source>
        <dbReference type="SAM" id="MobiDB-lite"/>
    </source>
</evidence>
<feature type="compositionally biased region" description="Basic residues" evidence="5">
    <location>
        <begin position="45"/>
        <end position="55"/>
    </location>
</feature>
<evidence type="ECO:0000256" key="4">
    <source>
        <dbReference type="PROSITE-ProRule" id="PRU00708"/>
    </source>
</evidence>
<dbReference type="PANTHER" id="PTHR47926">
    <property type="entry name" value="PENTATRICOPEPTIDE REPEAT-CONTAINING PROTEIN"/>
    <property type="match status" value="1"/>
</dbReference>
<dbReference type="PROSITE" id="PS51375">
    <property type="entry name" value="PPR"/>
    <property type="match status" value="4"/>
</dbReference>
<dbReference type="GO" id="GO:0003723">
    <property type="term" value="F:RNA binding"/>
    <property type="evidence" value="ECO:0007669"/>
    <property type="project" value="InterPro"/>
</dbReference>
<dbReference type="InterPro" id="IPR046848">
    <property type="entry name" value="E_motif"/>
</dbReference>
<dbReference type="Pfam" id="PF07386">
    <property type="entry name" value="DUF1499"/>
    <property type="match status" value="1"/>
</dbReference>
<dbReference type="InterPro" id="IPR046960">
    <property type="entry name" value="PPR_At4g14850-like_plant"/>
</dbReference>
<feature type="repeat" description="PPR" evidence="4">
    <location>
        <begin position="360"/>
        <end position="394"/>
    </location>
</feature>
<dbReference type="eggNOG" id="KOG4197">
    <property type="taxonomic scope" value="Eukaryota"/>
</dbReference>
<dbReference type="Gene3D" id="1.25.40.10">
    <property type="entry name" value="Tetratricopeptide repeat domain"/>
    <property type="match status" value="3"/>
</dbReference>
<dbReference type="OMA" id="CRNTISW"/>
<evidence type="ECO:0000313" key="7">
    <source>
        <dbReference type="Proteomes" id="UP000000768"/>
    </source>
</evidence>
<keyword evidence="1" id="KW-0677">Repeat</keyword>
<keyword evidence="2" id="KW-0809">Transit peptide</keyword>
<proteinExistence type="inferred from homology"/>
<comment type="similarity">
    <text evidence="3">Belongs to the PPR family. PCMP-E subfamily.</text>
</comment>
<dbReference type="InterPro" id="IPR010865">
    <property type="entry name" value="DUF1499"/>
</dbReference>
<dbReference type="GO" id="GO:0009451">
    <property type="term" value="P:RNA modification"/>
    <property type="evidence" value="ECO:0000318"/>
    <property type="project" value="GO_Central"/>
</dbReference>
<gene>
    <name evidence="6" type="ORF">SORBI_3001G003900</name>
</gene>
<feature type="region of interest" description="Disordered" evidence="5">
    <location>
        <begin position="12"/>
        <end position="60"/>
    </location>
</feature>
<dbReference type="Pfam" id="PF13041">
    <property type="entry name" value="PPR_2"/>
    <property type="match status" value="1"/>
</dbReference>
<dbReference type="FunFam" id="1.25.40.10:FF:000793">
    <property type="entry name" value="Pentatricopeptide repeat-containing protein"/>
    <property type="match status" value="1"/>
</dbReference>
<evidence type="ECO:0000256" key="3">
    <source>
        <dbReference type="ARBA" id="ARBA00061659"/>
    </source>
</evidence>
<dbReference type="EMBL" id="CM000760">
    <property type="protein sequence ID" value="KXG37080.1"/>
    <property type="molecule type" value="Genomic_DNA"/>
</dbReference>
<dbReference type="FunFam" id="1.25.40.10:FF:000334">
    <property type="entry name" value="Pentatricopeptide repeat-containing protein"/>
    <property type="match status" value="1"/>
</dbReference>
<sequence length="683" mass="74859">MVTPLQVCCCLPPPPPPPPDAKSRGHTRVARSARVRCGGAPSPKHTQHRPRHAKTMGRGAGPSSWLAAVATAATPSFRAAHALLLTSGHLSSRASANSLLRAAPSPSACALILRLLLLHRFRPDHISLSFSLHSCARAVTTTRNPLTALFHSLALRLGHARDVYVANAAISSYFAASDVASADRLFAELSADDVADVVTWTTMVTGHANATNLQRARHFFDAMPDRNVVSWNAMLGAYASAGMLSQARDLFDAMPQRNAATWSSMLTGLVLSGRCGEALRVFHDMVRSGAVPNEPALVSVVSACAQLRSLEYGAWVHGYAEQELQGAMSVILASAIIDMYGKCGGIHSAVRVFAAMPVRNVYSWNAMIAGLAMNGGERQALSLLWKMQMAGVRPNDITFIGLLSACSHSGLVNEGRRLFDSMIEDFGIQPVQHHYGLMVDLIGRSGRVKEALFFVKSMPVEPHPGLWGALASACKMHGEVELGEEVAKKLIELEPRHGSRYILLSNLYGSANRWDDMAFVRKILKRRKVPKGTGNAVVGMTLTSNFVLRSSELATLAAIFHFRNYNPKDGQRGKPITKEEAMKELIEVHYLIFCWNQVAKTKPDSFTPRIVDKTDDYIRVEYESPIFGFVDDVEFWFPPGNKPLVQYRSASRSGFIDFNANKKRVKELRLALEKKGWASESNF</sequence>
<dbReference type="Gramene" id="KXG37080">
    <property type="protein sequence ID" value="KXG37080"/>
    <property type="gene ID" value="SORBI_3001G003900"/>
</dbReference>
<dbReference type="InterPro" id="IPR002885">
    <property type="entry name" value="PPR_rpt"/>
</dbReference>
<feature type="repeat" description="PPR" evidence="4">
    <location>
        <begin position="258"/>
        <end position="292"/>
    </location>
</feature>
<protein>
    <recommendedName>
        <fullName evidence="8">Pentatricopeptide repeat-containing protein</fullName>
    </recommendedName>
</protein>
<dbReference type="PANTHER" id="PTHR47926:SF463">
    <property type="entry name" value="PENTATRICOPEPTIDE REPEAT-CONTAINING PROTEIN"/>
    <property type="match status" value="1"/>
</dbReference>
<evidence type="ECO:0000256" key="1">
    <source>
        <dbReference type="ARBA" id="ARBA00022737"/>
    </source>
</evidence>
<feature type="repeat" description="PPR" evidence="4">
    <location>
        <begin position="395"/>
        <end position="430"/>
    </location>
</feature>
<reference evidence="6 7" key="1">
    <citation type="journal article" date="2009" name="Nature">
        <title>The Sorghum bicolor genome and the diversification of grasses.</title>
        <authorList>
            <person name="Paterson A.H."/>
            <person name="Bowers J.E."/>
            <person name="Bruggmann R."/>
            <person name="Dubchak I."/>
            <person name="Grimwood J."/>
            <person name="Gundlach H."/>
            <person name="Haberer G."/>
            <person name="Hellsten U."/>
            <person name="Mitros T."/>
            <person name="Poliakov A."/>
            <person name="Schmutz J."/>
            <person name="Spannagl M."/>
            <person name="Tang H."/>
            <person name="Wang X."/>
            <person name="Wicker T."/>
            <person name="Bharti A.K."/>
            <person name="Chapman J."/>
            <person name="Feltus F.A."/>
            <person name="Gowik U."/>
            <person name="Grigoriev I.V."/>
            <person name="Lyons E."/>
            <person name="Maher C.A."/>
            <person name="Martis M."/>
            <person name="Narechania A."/>
            <person name="Otillar R.P."/>
            <person name="Penning B.W."/>
            <person name="Salamov A.A."/>
            <person name="Wang Y."/>
            <person name="Zhang L."/>
            <person name="Carpita N.C."/>
            <person name="Freeling M."/>
            <person name="Gingle A.R."/>
            <person name="Hash C.T."/>
            <person name="Keller B."/>
            <person name="Klein P."/>
            <person name="Kresovich S."/>
            <person name="McCann M.C."/>
            <person name="Ming R."/>
            <person name="Peterson D.G."/>
            <person name="Mehboob-ur-Rahman"/>
            <person name="Ware D."/>
            <person name="Westhoff P."/>
            <person name="Mayer K.F."/>
            <person name="Messing J."/>
            <person name="Rokhsar D.S."/>
        </authorList>
    </citation>
    <scope>NUCLEOTIDE SEQUENCE [LARGE SCALE GENOMIC DNA]</scope>
    <source>
        <strain evidence="7">cv. BTx623</strain>
    </source>
</reference>
<dbReference type="NCBIfam" id="TIGR00756">
    <property type="entry name" value="PPR"/>
    <property type="match status" value="3"/>
</dbReference>
<feature type="repeat" description="PPR" evidence="4">
    <location>
        <begin position="227"/>
        <end position="257"/>
    </location>
</feature>
<keyword evidence="7" id="KW-1185">Reference proteome</keyword>
<dbReference type="AlphaFoldDB" id="A0A1B6QGR6"/>
<organism evidence="6 7">
    <name type="scientific">Sorghum bicolor</name>
    <name type="common">Sorghum</name>
    <name type="synonym">Sorghum vulgare</name>
    <dbReference type="NCBI Taxonomy" id="4558"/>
    <lineage>
        <taxon>Eukaryota</taxon>
        <taxon>Viridiplantae</taxon>
        <taxon>Streptophyta</taxon>
        <taxon>Embryophyta</taxon>
        <taxon>Tracheophyta</taxon>
        <taxon>Spermatophyta</taxon>
        <taxon>Magnoliopsida</taxon>
        <taxon>Liliopsida</taxon>
        <taxon>Poales</taxon>
        <taxon>Poaceae</taxon>
        <taxon>PACMAD clade</taxon>
        <taxon>Panicoideae</taxon>
        <taxon>Andropogonodae</taxon>
        <taxon>Andropogoneae</taxon>
        <taxon>Sorghinae</taxon>
        <taxon>Sorghum</taxon>
    </lineage>
</organism>
<evidence type="ECO:0000256" key="2">
    <source>
        <dbReference type="ARBA" id="ARBA00022946"/>
    </source>
</evidence>
<accession>A0A1B6QGR6</accession>
<dbReference type="Pfam" id="PF01535">
    <property type="entry name" value="PPR"/>
    <property type="match status" value="3"/>
</dbReference>
<evidence type="ECO:0008006" key="8">
    <source>
        <dbReference type="Google" id="ProtNLM"/>
    </source>
</evidence>
<dbReference type="Proteomes" id="UP000000768">
    <property type="component" value="Chromosome 1"/>
</dbReference>
<evidence type="ECO:0000313" key="6">
    <source>
        <dbReference type="EMBL" id="KXG37080.1"/>
    </source>
</evidence>
<reference evidence="7" key="2">
    <citation type="journal article" date="2018" name="Plant J.">
        <title>The Sorghum bicolor reference genome: improved assembly, gene annotations, a transcriptome atlas, and signatures of genome organization.</title>
        <authorList>
            <person name="McCormick R.F."/>
            <person name="Truong S.K."/>
            <person name="Sreedasyam A."/>
            <person name="Jenkins J."/>
            <person name="Shu S."/>
            <person name="Sims D."/>
            <person name="Kennedy M."/>
            <person name="Amirebrahimi M."/>
            <person name="Weers B.D."/>
            <person name="McKinley B."/>
            <person name="Mattison A."/>
            <person name="Morishige D.T."/>
            <person name="Grimwood J."/>
            <person name="Schmutz J."/>
            <person name="Mullet J.E."/>
        </authorList>
    </citation>
    <scope>NUCLEOTIDE SEQUENCE [LARGE SCALE GENOMIC DNA]</scope>
    <source>
        <strain evidence="7">cv. BTx623</strain>
    </source>
</reference>
<feature type="compositionally biased region" description="Basic residues" evidence="5">
    <location>
        <begin position="24"/>
        <end position="34"/>
    </location>
</feature>
<name>A0A1B6QGR6_SORBI</name>
<dbReference type="InterPro" id="IPR011990">
    <property type="entry name" value="TPR-like_helical_dom_sf"/>
</dbReference>